<evidence type="ECO:0000313" key="1">
    <source>
        <dbReference type="EMBL" id="JAE31551.1"/>
    </source>
</evidence>
<reference evidence="1" key="1">
    <citation type="submission" date="2014-09" db="EMBL/GenBank/DDBJ databases">
        <authorList>
            <person name="Magalhaes I.L.F."/>
            <person name="Oliveira U."/>
            <person name="Santos F.R."/>
            <person name="Vidigal T.H.D.A."/>
            <person name="Brescovit A.D."/>
            <person name="Santos A.J."/>
        </authorList>
    </citation>
    <scope>NUCLEOTIDE SEQUENCE</scope>
    <source>
        <tissue evidence="1">Shoot tissue taken approximately 20 cm above the soil surface</tissue>
    </source>
</reference>
<sequence length="70" mass="8218">MGLTLWSWCPSEKEFGFGEVVSFLISFMKQMEQFSHLPVSCVRSHGFQPHNPWAPWPEWWPIIVSEPRAL</sequence>
<dbReference type="EMBL" id="GBRH01166345">
    <property type="protein sequence ID" value="JAE31551.1"/>
    <property type="molecule type" value="Transcribed_RNA"/>
</dbReference>
<reference evidence="1" key="2">
    <citation type="journal article" date="2015" name="Data Brief">
        <title>Shoot transcriptome of the giant reed, Arundo donax.</title>
        <authorList>
            <person name="Barrero R.A."/>
            <person name="Guerrero F.D."/>
            <person name="Moolhuijzen P."/>
            <person name="Goolsby J.A."/>
            <person name="Tidwell J."/>
            <person name="Bellgard S.E."/>
            <person name="Bellgard M.I."/>
        </authorList>
    </citation>
    <scope>NUCLEOTIDE SEQUENCE</scope>
    <source>
        <tissue evidence="1">Shoot tissue taken approximately 20 cm above the soil surface</tissue>
    </source>
</reference>
<name>A0A0A9H9P1_ARUDO</name>
<organism evidence="1">
    <name type="scientific">Arundo donax</name>
    <name type="common">Giant reed</name>
    <name type="synonym">Donax arundinaceus</name>
    <dbReference type="NCBI Taxonomy" id="35708"/>
    <lineage>
        <taxon>Eukaryota</taxon>
        <taxon>Viridiplantae</taxon>
        <taxon>Streptophyta</taxon>
        <taxon>Embryophyta</taxon>
        <taxon>Tracheophyta</taxon>
        <taxon>Spermatophyta</taxon>
        <taxon>Magnoliopsida</taxon>
        <taxon>Liliopsida</taxon>
        <taxon>Poales</taxon>
        <taxon>Poaceae</taxon>
        <taxon>PACMAD clade</taxon>
        <taxon>Arundinoideae</taxon>
        <taxon>Arundineae</taxon>
        <taxon>Arundo</taxon>
    </lineage>
</organism>
<proteinExistence type="predicted"/>
<dbReference type="AlphaFoldDB" id="A0A0A9H9P1"/>
<protein>
    <submittedName>
        <fullName evidence="1">Uncharacterized protein</fullName>
    </submittedName>
</protein>
<accession>A0A0A9H9P1</accession>